<reference evidence="2 3" key="1">
    <citation type="submission" date="2021-06" db="EMBL/GenBank/DDBJ databases">
        <authorList>
            <person name="Kallberg Y."/>
            <person name="Tangrot J."/>
            <person name="Rosling A."/>
        </authorList>
    </citation>
    <scope>NUCLEOTIDE SEQUENCE [LARGE SCALE GENOMIC DNA]</scope>
    <source>
        <strain evidence="2 3">120-4 pot B 10/14</strain>
    </source>
</reference>
<evidence type="ECO:0000313" key="3">
    <source>
        <dbReference type="Proteomes" id="UP000789901"/>
    </source>
</evidence>
<gene>
    <name evidence="2" type="ORF">GMARGA_LOCUS5089</name>
</gene>
<sequence length="485" mass="56600">MFYYTNTEPDSFNLDTLLSKHGDKLRVVTCNKNAKNLKVLFKNFNSQHCINKKGFHFFMNPRQPTIITCFCKKYHTYFASKTLTIQSNLPTASSISAEVHNITQPFSISFDNTPRSNTTQYKAHSQHAHICIICKTKNILCIILQNEKHSLDLNALTLKNQQLGFPAHPQCLYQLKLKPIQQQNPLSQEQQNIFHFFKFISLNKEQKKQLFLSTYNKAFVKKHTKRKENNQDRLQKNPEYQSNSTPNEQTQQETHQNKESKPKTSKYKGKDVPKTSHNTTTSQLDWFTNFPITSEMKQYDKLSTKLAQQLFFSIKTWTFPGLETELFNPNQPNAATFSKPTPITQLKELATRTAKKFAEENQVTETTEHHTHYFYCYLKAYLKVVANNDSIKEMDCDKALQYIINPDTNSYTLARIIAFYDIQSQFRISIKNIKKKYSTDYLPQAEEFIINYYKIAILDTNDNAHFFTSRPIPETTNDETIPLFQ</sequence>
<proteinExistence type="predicted"/>
<feature type="region of interest" description="Disordered" evidence="1">
    <location>
        <begin position="222"/>
        <end position="278"/>
    </location>
</feature>
<dbReference type="EMBL" id="CAJVQB010002113">
    <property type="protein sequence ID" value="CAG8562566.1"/>
    <property type="molecule type" value="Genomic_DNA"/>
</dbReference>
<evidence type="ECO:0000256" key="1">
    <source>
        <dbReference type="SAM" id="MobiDB-lite"/>
    </source>
</evidence>
<comment type="caution">
    <text evidence="2">The sequence shown here is derived from an EMBL/GenBank/DDBJ whole genome shotgun (WGS) entry which is preliminary data.</text>
</comment>
<feature type="compositionally biased region" description="Basic and acidic residues" evidence="1">
    <location>
        <begin position="227"/>
        <end position="236"/>
    </location>
</feature>
<keyword evidence="3" id="KW-1185">Reference proteome</keyword>
<dbReference type="Proteomes" id="UP000789901">
    <property type="component" value="Unassembled WGS sequence"/>
</dbReference>
<evidence type="ECO:0000313" key="2">
    <source>
        <dbReference type="EMBL" id="CAG8562566.1"/>
    </source>
</evidence>
<feature type="compositionally biased region" description="Polar residues" evidence="1">
    <location>
        <begin position="238"/>
        <end position="254"/>
    </location>
</feature>
<feature type="compositionally biased region" description="Basic and acidic residues" evidence="1">
    <location>
        <begin position="255"/>
        <end position="274"/>
    </location>
</feature>
<name>A0ABN7UEY4_GIGMA</name>
<organism evidence="2 3">
    <name type="scientific">Gigaspora margarita</name>
    <dbReference type="NCBI Taxonomy" id="4874"/>
    <lineage>
        <taxon>Eukaryota</taxon>
        <taxon>Fungi</taxon>
        <taxon>Fungi incertae sedis</taxon>
        <taxon>Mucoromycota</taxon>
        <taxon>Glomeromycotina</taxon>
        <taxon>Glomeromycetes</taxon>
        <taxon>Diversisporales</taxon>
        <taxon>Gigasporaceae</taxon>
        <taxon>Gigaspora</taxon>
    </lineage>
</organism>
<protein>
    <submittedName>
        <fullName evidence="2">44718_t:CDS:1</fullName>
    </submittedName>
</protein>
<accession>A0ABN7UEY4</accession>